<evidence type="ECO:0000313" key="4">
    <source>
        <dbReference type="EMBL" id="PRY41460.1"/>
    </source>
</evidence>
<accession>A0A2T0T706</accession>
<comment type="caution">
    <text evidence="4">The sequence shown here is derived from an EMBL/GenBank/DDBJ whole genome shotgun (WGS) entry which is preliminary data.</text>
</comment>
<reference evidence="4 5" key="1">
    <citation type="submission" date="2018-03" db="EMBL/GenBank/DDBJ databases">
        <title>Genomic Encyclopedia of Archaeal and Bacterial Type Strains, Phase II (KMG-II): from individual species to whole genera.</title>
        <authorList>
            <person name="Goeker M."/>
        </authorList>
    </citation>
    <scope>NUCLEOTIDE SEQUENCE [LARGE SCALE GENOMIC DNA]</scope>
    <source>
        <strain evidence="4 5">DSM 44720</strain>
    </source>
</reference>
<sequence length="517" mass="54037">MKIPGRAALLGIVAAAALSAMAPSAQAAPSNDELLTTTAPATTTSSARSQADYWAAAEPRARAVKAEYDIPASVTAAQAAHESAYGGSRLAAEFDNHFGMKCVSATNPGPIAVGCRSLSTEECQPSCTPTTAYFRVYATMTDSFRDYGRVLTTSSNYTHALPYRHDPREFIRQVARSYATDPDYATKIIAMMDANDLYRYDVGGATQHAPMYHQIRAADGTWCGFRSLAGYQTTLPGNAKDVAVAALDDGTAQVLIIGADDVVYHEIRAANGTWSGFQPLAGNGTTAPAKGKQVSITGTADGTAHVVIVGWDDRVYHQVRAADGTWTGFQPLAGNGTTLPAVGKDVAIAALPGGTAQVLIIGADDVVYHEIRTANGTWSGFQPLAGNGTTAPAKGKRVAIAGMTDGTAQVVIVGWDDRIYHQIRDTAGGWSGFQPVNGMNTTLPAAGKDVAIGTHPDGTAQLLVIGSDDGIYHRIRTTTSWTPFTTVAGTDGTPAKGSRVALSGTPDNTAQILITGR</sequence>
<dbReference type="AlphaFoldDB" id="A0A2T0T706"/>
<dbReference type="Gene3D" id="1.10.530.10">
    <property type="match status" value="1"/>
</dbReference>
<dbReference type="PANTHER" id="PTHR33308">
    <property type="entry name" value="PEPTIDOGLYCAN HYDROLASE FLGJ"/>
    <property type="match status" value="1"/>
</dbReference>
<dbReference type="Pfam" id="PF26607">
    <property type="entry name" value="DUF8189"/>
    <property type="match status" value="1"/>
</dbReference>
<dbReference type="Gene3D" id="2.120.10.70">
    <property type="entry name" value="Fucose-specific lectin"/>
    <property type="match status" value="1"/>
</dbReference>
<dbReference type="Pfam" id="PF01832">
    <property type="entry name" value="Glucosaminidase"/>
    <property type="match status" value="1"/>
</dbReference>
<gene>
    <name evidence="4" type="ORF">CLV43_105218</name>
</gene>
<protein>
    <submittedName>
        <fullName evidence="4">Flagellum-specific peptidoglycan hydrolase FlgJ</fullName>
    </submittedName>
</protein>
<dbReference type="InterPro" id="IPR002901">
    <property type="entry name" value="MGlyc_endo_b_GlcNAc-like_dom"/>
</dbReference>
<feature type="domain" description="Mannosyl-glycoprotein endo-beta-N-acetylglucosamidase-like" evidence="3">
    <location>
        <begin position="43"/>
        <end position="201"/>
    </location>
</feature>
<dbReference type="SMART" id="SM00047">
    <property type="entry name" value="LYZ2"/>
    <property type="match status" value="1"/>
</dbReference>
<dbReference type="EMBL" id="PVTF01000005">
    <property type="protein sequence ID" value="PRY41460.1"/>
    <property type="molecule type" value="Genomic_DNA"/>
</dbReference>
<dbReference type="Proteomes" id="UP000239494">
    <property type="component" value="Unassembled WGS sequence"/>
</dbReference>
<dbReference type="GO" id="GO:0071973">
    <property type="term" value="P:bacterial-type flagellum-dependent cell motility"/>
    <property type="evidence" value="ECO:0007669"/>
    <property type="project" value="TreeGrafter"/>
</dbReference>
<feature type="chain" id="PRO_5015683909" evidence="2">
    <location>
        <begin position="28"/>
        <end position="517"/>
    </location>
</feature>
<evidence type="ECO:0000313" key="5">
    <source>
        <dbReference type="Proteomes" id="UP000239494"/>
    </source>
</evidence>
<dbReference type="PANTHER" id="PTHR33308:SF9">
    <property type="entry name" value="PEPTIDOGLYCAN HYDROLASE FLGJ"/>
    <property type="match status" value="1"/>
</dbReference>
<proteinExistence type="predicted"/>
<evidence type="ECO:0000256" key="1">
    <source>
        <dbReference type="ARBA" id="ARBA00022801"/>
    </source>
</evidence>
<dbReference type="RefSeq" id="WP_281262166.1">
    <property type="nucleotide sequence ID" value="NZ_PVTF01000005.1"/>
</dbReference>
<keyword evidence="2" id="KW-0732">Signal</keyword>
<feature type="signal peptide" evidence="2">
    <location>
        <begin position="1"/>
        <end position="27"/>
    </location>
</feature>
<organism evidence="4 5">
    <name type="scientific">Umezawaea tangerina</name>
    <dbReference type="NCBI Taxonomy" id="84725"/>
    <lineage>
        <taxon>Bacteria</taxon>
        <taxon>Bacillati</taxon>
        <taxon>Actinomycetota</taxon>
        <taxon>Actinomycetes</taxon>
        <taxon>Pseudonocardiales</taxon>
        <taxon>Pseudonocardiaceae</taxon>
        <taxon>Umezawaea</taxon>
    </lineage>
</organism>
<dbReference type="InterPro" id="IPR058502">
    <property type="entry name" value="PLL-like_beta-prop"/>
</dbReference>
<dbReference type="GO" id="GO:0004040">
    <property type="term" value="F:amidase activity"/>
    <property type="evidence" value="ECO:0007669"/>
    <property type="project" value="InterPro"/>
</dbReference>
<keyword evidence="1 4" id="KW-0378">Hydrolase</keyword>
<dbReference type="InterPro" id="IPR051056">
    <property type="entry name" value="Glycosyl_Hydrolase_73"/>
</dbReference>
<dbReference type="PRINTS" id="PR01002">
    <property type="entry name" value="FLGFLGJ"/>
</dbReference>
<evidence type="ECO:0000259" key="3">
    <source>
        <dbReference type="SMART" id="SM00047"/>
    </source>
</evidence>
<keyword evidence="5" id="KW-1185">Reference proteome</keyword>
<name>A0A2T0T706_9PSEU</name>
<evidence type="ECO:0000256" key="2">
    <source>
        <dbReference type="SAM" id="SignalP"/>
    </source>
</evidence>
<dbReference type="SUPFAM" id="SSF89372">
    <property type="entry name" value="Fucose-specific lectin"/>
    <property type="match status" value="1"/>
</dbReference>